<dbReference type="AlphaFoldDB" id="A0AA39NCX2"/>
<evidence type="ECO:0000313" key="3">
    <source>
        <dbReference type="Proteomes" id="UP001175211"/>
    </source>
</evidence>
<keyword evidence="3" id="KW-1185">Reference proteome</keyword>
<dbReference type="EMBL" id="JAUEPS010000008">
    <property type="protein sequence ID" value="KAK0463281.1"/>
    <property type="molecule type" value="Genomic_DNA"/>
</dbReference>
<dbReference type="GeneID" id="85355855"/>
<dbReference type="RefSeq" id="XP_060334747.1">
    <property type="nucleotide sequence ID" value="XM_060472307.1"/>
</dbReference>
<proteinExistence type="predicted"/>
<gene>
    <name evidence="2" type="ORF">EV420DRAFT_1523686</name>
</gene>
<comment type="caution">
    <text evidence="2">The sequence shown here is derived from an EMBL/GenBank/DDBJ whole genome shotgun (WGS) entry which is preliminary data.</text>
</comment>
<feature type="region of interest" description="Disordered" evidence="1">
    <location>
        <begin position="56"/>
        <end position="80"/>
    </location>
</feature>
<dbReference type="Proteomes" id="UP001175211">
    <property type="component" value="Unassembled WGS sequence"/>
</dbReference>
<reference evidence="2" key="1">
    <citation type="submission" date="2023-06" db="EMBL/GenBank/DDBJ databases">
        <authorList>
            <consortium name="Lawrence Berkeley National Laboratory"/>
            <person name="Ahrendt S."/>
            <person name="Sahu N."/>
            <person name="Indic B."/>
            <person name="Wong-Bajracharya J."/>
            <person name="Merenyi Z."/>
            <person name="Ke H.-M."/>
            <person name="Monk M."/>
            <person name="Kocsube S."/>
            <person name="Drula E."/>
            <person name="Lipzen A."/>
            <person name="Balint B."/>
            <person name="Henrissat B."/>
            <person name="Andreopoulos B."/>
            <person name="Martin F.M."/>
            <person name="Harder C.B."/>
            <person name="Rigling D."/>
            <person name="Ford K.L."/>
            <person name="Foster G.D."/>
            <person name="Pangilinan J."/>
            <person name="Papanicolaou A."/>
            <person name="Barry K."/>
            <person name="LaButti K."/>
            <person name="Viragh M."/>
            <person name="Koriabine M."/>
            <person name="Yan M."/>
            <person name="Riley R."/>
            <person name="Champramary S."/>
            <person name="Plett K.L."/>
            <person name="Tsai I.J."/>
            <person name="Slot J."/>
            <person name="Sipos G."/>
            <person name="Plett J."/>
            <person name="Nagy L.G."/>
            <person name="Grigoriev I.V."/>
        </authorList>
    </citation>
    <scope>NUCLEOTIDE SEQUENCE</scope>
    <source>
        <strain evidence="2">CCBAS 213</strain>
    </source>
</reference>
<protein>
    <submittedName>
        <fullName evidence="2">Uncharacterized protein</fullName>
    </submittedName>
</protein>
<feature type="compositionally biased region" description="Basic and acidic residues" evidence="1">
    <location>
        <begin position="57"/>
        <end position="68"/>
    </location>
</feature>
<evidence type="ECO:0000256" key="1">
    <source>
        <dbReference type="SAM" id="MobiDB-lite"/>
    </source>
</evidence>
<sequence>MYPRLPALIQLSSKHHVLQNRSSQTICALLFFTQLLLPKTLMPLTTPYLVSSTAHSQLDKTSSEEPPRRPPASSTSSRTSVVHCTLRMPIAFDRVGYSPTMSALDCSAHNTKDFPLLSLKHTVTVLENLSRYHRARAVEAPDGMVSLRESDSSATRLVMVVEVRVRVG</sequence>
<evidence type="ECO:0000313" key="2">
    <source>
        <dbReference type="EMBL" id="KAK0463281.1"/>
    </source>
</evidence>
<organism evidence="2 3">
    <name type="scientific">Armillaria tabescens</name>
    <name type="common">Ringless honey mushroom</name>
    <name type="synonym">Agaricus tabescens</name>
    <dbReference type="NCBI Taxonomy" id="1929756"/>
    <lineage>
        <taxon>Eukaryota</taxon>
        <taxon>Fungi</taxon>
        <taxon>Dikarya</taxon>
        <taxon>Basidiomycota</taxon>
        <taxon>Agaricomycotina</taxon>
        <taxon>Agaricomycetes</taxon>
        <taxon>Agaricomycetidae</taxon>
        <taxon>Agaricales</taxon>
        <taxon>Marasmiineae</taxon>
        <taxon>Physalacriaceae</taxon>
        <taxon>Desarmillaria</taxon>
    </lineage>
</organism>
<name>A0AA39NCX2_ARMTA</name>
<feature type="compositionally biased region" description="Low complexity" evidence="1">
    <location>
        <begin position="71"/>
        <end position="80"/>
    </location>
</feature>
<accession>A0AA39NCX2</accession>